<dbReference type="RefSeq" id="WP_067283302.1">
    <property type="nucleotide sequence ID" value="NZ_LOHS01000114.1"/>
</dbReference>
<dbReference type="PROSITE" id="PS51470">
    <property type="entry name" value="FG_GAP"/>
    <property type="match status" value="2"/>
</dbReference>
<dbReference type="AlphaFoldDB" id="A0A177HLV1"/>
<proteinExistence type="predicted"/>
<dbReference type="Gene3D" id="2.130.10.130">
    <property type="entry name" value="Integrin alpha, N-terminal"/>
    <property type="match status" value="3"/>
</dbReference>
<gene>
    <name evidence="7" type="ORF">STSP_55350</name>
</gene>
<organism evidence="7 8">
    <name type="scientific">Streptomyces jeddahensis</name>
    <dbReference type="NCBI Taxonomy" id="1716141"/>
    <lineage>
        <taxon>Bacteria</taxon>
        <taxon>Bacillati</taxon>
        <taxon>Actinomycetota</taxon>
        <taxon>Actinomycetes</taxon>
        <taxon>Kitasatosporales</taxon>
        <taxon>Streptomycetaceae</taxon>
        <taxon>Streptomyces</taxon>
    </lineage>
</organism>
<dbReference type="EMBL" id="LOHS01000114">
    <property type="protein sequence ID" value="OAH11158.1"/>
    <property type="molecule type" value="Genomic_DNA"/>
</dbReference>
<dbReference type="PATRIC" id="fig|1716141.3.peg.5819"/>
<keyword evidence="4" id="KW-0325">Glycoprotein</keyword>
<feature type="chain" id="PRO_5039565196" evidence="6">
    <location>
        <begin position="24"/>
        <end position="514"/>
    </location>
</feature>
<evidence type="ECO:0000256" key="5">
    <source>
        <dbReference type="SAM" id="MobiDB-lite"/>
    </source>
</evidence>
<evidence type="ECO:0000256" key="6">
    <source>
        <dbReference type="SAM" id="SignalP"/>
    </source>
</evidence>
<evidence type="ECO:0000256" key="1">
    <source>
        <dbReference type="ARBA" id="ARBA00022729"/>
    </source>
</evidence>
<reference evidence="7 8" key="1">
    <citation type="submission" date="2015-12" db="EMBL/GenBank/DDBJ databases">
        <title>Genome sequence of Streptomyces sp. G25.</title>
        <authorList>
            <person name="Poehlein A."/>
            <person name="Roettig A."/>
            <person name="Hiessl S."/>
            <person name="Hauschild P."/>
            <person name="Schauer J."/>
            <person name="Madkour M.H."/>
            <person name="Al-Ansari A.M."/>
            <person name="Almakishah N.H."/>
            <person name="Steinbuechel A."/>
            <person name="Daniel R."/>
        </authorList>
    </citation>
    <scope>NUCLEOTIDE SEQUENCE [LARGE SCALE GENOMIC DNA]</scope>
    <source>
        <strain evidence="8">G25(2015)</strain>
    </source>
</reference>
<dbReference type="InterPro" id="IPR013519">
    <property type="entry name" value="Int_alpha_beta-p"/>
</dbReference>
<feature type="region of interest" description="Disordered" evidence="5">
    <location>
        <begin position="208"/>
        <end position="252"/>
    </location>
</feature>
<dbReference type="SUPFAM" id="SSF69318">
    <property type="entry name" value="Integrin alpha N-terminal domain"/>
    <property type="match status" value="1"/>
</dbReference>
<keyword evidence="3" id="KW-0378">Hydrolase</keyword>
<comment type="caution">
    <text evidence="7">The sequence shown here is derived from an EMBL/GenBank/DDBJ whole genome shotgun (WGS) entry which is preliminary data.</text>
</comment>
<dbReference type="InterPro" id="IPR028994">
    <property type="entry name" value="Integrin_alpha_N"/>
</dbReference>
<sequence>MHKKRSAAVAAASFLLISGAAMATAPASYAGAPGGTRASDRNRDFNGDGYEDVLIGVPGATVGGRSGAGAVTVQYGGPKGVTTGSARVFSQNTTGVPGAAETGDAFGKAVATGDLDGDGYDDAVIGIPGEDLTGIGTDAGGITVLWGSPNGLSGANSDWLQSDDAAAGNRFGSALAAGYFTTYVPGDLLAVLDKVGLSVYQYEAAPQPTASKDAGASGGEAGASPFKPFENKTRTPLGAQDEAPGITPKSLTTGDYDYNGLADLVVSGLSEGAEPGYGWSYVILSSDNDSLPPIAVRGGPVVASGDVNGDGFDDLVTGEPHSPDDGGESTTGGMVGVYYGSPDGPAGHEGPGTPPVWWNQDSAGVPGVVERGDGFGTDLSVGDTNRDGYADVAIGAAGEDIGSVADAGAVWVLRGSAEGLTASGALAVNQNTSYVPGTAEKSDKFGGQVSFTDPNDDGYDGLLASAPGENTNDGVVWVFSAGSSGIKLPGSWTYGGGSLGAPYLDARFGEAIDD</sequence>
<keyword evidence="8" id="KW-1185">Reference proteome</keyword>
<dbReference type="Proteomes" id="UP000077381">
    <property type="component" value="Unassembled WGS sequence"/>
</dbReference>
<evidence type="ECO:0000256" key="3">
    <source>
        <dbReference type="ARBA" id="ARBA00022801"/>
    </source>
</evidence>
<dbReference type="STRING" id="1716141.STSP_55350"/>
<keyword evidence="2" id="KW-0677">Repeat</keyword>
<keyword evidence="1 6" id="KW-0732">Signal</keyword>
<evidence type="ECO:0000313" key="7">
    <source>
        <dbReference type="EMBL" id="OAH11158.1"/>
    </source>
</evidence>
<evidence type="ECO:0000256" key="4">
    <source>
        <dbReference type="ARBA" id="ARBA00023180"/>
    </source>
</evidence>
<dbReference type="GO" id="GO:0016787">
    <property type="term" value="F:hydrolase activity"/>
    <property type="evidence" value="ECO:0007669"/>
    <property type="project" value="UniProtKB-KW"/>
</dbReference>
<dbReference type="InterPro" id="IPR013517">
    <property type="entry name" value="FG-GAP"/>
</dbReference>
<dbReference type="SMART" id="SM00191">
    <property type="entry name" value="Int_alpha"/>
    <property type="match status" value="5"/>
</dbReference>
<dbReference type="PANTHER" id="PTHR23221:SF7">
    <property type="entry name" value="PHOSPHATIDYLINOSITOL-GLYCAN-SPECIFIC PHOSPHOLIPASE D"/>
    <property type="match status" value="1"/>
</dbReference>
<feature type="signal peptide" evidence="6">
    <location>
        <begin position="1"/>
        <end position="23"/>
    </location>
</feature>
<protein>
    <submittedName>
        <fullName evidence="7">FG-GAP repeat protein</fullName>
    </submittedName>
</protein>
<evidence type="ECO:0000256" key="2">
    <source>
        <dbReference type="ARBA" id="ARBA00022737"/>
    </source>
</evidence>
<accession>A0A177HLV1</accession>
<name>A0A177HLV1_9ACTN</name>
<dbReference type="PANTHER" id="PTHR23221">
    <property type="entry name" value="GLYCOSYLPHOSPHATIDYLINOSITOL PHOSPHOLIPASE D"/>
    <property type="match status" value="1"/>
</dbReference>
<evidence type="ECO:0000313" key="8">
    <source>
        <dbReference type="Proteomes" id="UP000077381"/>
    </source>
</evidence>
<dbReference type="OrthoDB" id="344301at2"/>
<dbReference type="Pfam" id="PF01839">
    <property type="entry name" value="FG-GAP"/>
    <property type="match status" value="4"/>
</dbReference>